<gene>
    <name evidence="5" type="ORF">GC722_04560</name>
</gene>
<dbReference type="GO" id="GO:0006535">
    <property type="term" value="P:cysteine biosynthetic process from serine"/>
    <property type="evidence" value="ECO:0007669"/>
    <property type="project" value="InterPro"/>
</dbReference>
<comment type="similarity">
    <text evidence="4">Belongs to the transferase hexapeptide repeat family.</text>
</comment>
<dbReference type="EC" id="2.3.1.30" evidence="4"/>
<dbReference type="GO" id="GO:0009001">
    <property type="term" value="F:serine O-acetyltransferase activity"/>
    <property type="evidence" value="ECO:0007669"/>
    <property type="project" value="UniProtKB-EC"/>
</dbReference>
<evidence type="ECO:0000256" key="4">
    <source>
        <dbReference type="PIRNR" id="PIRNR000441"/>
    </source>
</evidence>
<accession>A0A6A9URC9</accession>
<dbReference type="PIRSF" id="PIRSF000441">
    <property type="entry name" value="CysE"/>
    <property type="match status" value="1"/>
</dbReference>
<dbReference type="EMBL" id="WPCU01000004">
    <property type="protein sequence ID" value="MVA75303.1"/>
    <property type="molecule type" value="Genomic_DNA"/>
</dbReference>
<evidence type="ECO:0000256" key="3">
    <source>
        <dbReference type="ARBA" id="ARBA00022737"/>
    </source>
</evidence>
<evidence type="ECO:0000313" key="5">
    <source>
        <dbReference type="EMBL" id="MVA75303.1"/>
    </source>
</evidence>
<evidence type="ECO:0000256" key="2">
    <source>
        <dbReference type="ARBA" id="ARBA00022679"/>
    </source>
</evidence>
<sequence length="176" mass="18559">MSTDTAPVRLTTLLREDLRANAGQLKGQLIVVAYRLAHAARTPVDRPPRPWAVPVGVLYRLLVEWFLGVEIPWRTRIGRRLRVLHGVGIVVNDGAVLGDDVVLRQNVTIGNKRGGLPCPRIGDGVRLGASAIVIGEVEIGAGAQVGAGAVVTRDVPAGAVAVGNPARVRIPAARAD</sequence>
<dbReference type="GO" id="GO:0005737">
    <property type="term" value="C:cytoplasm"/>
    <property type="evidence" value="ECO:0007669"/>
    <property type="project" value="InterPro"/>
</dbReference>
<dbReference type="SUPFAM" id="SSF51161">
    <property type="entry name" value="Trimeric LpxA-like enzymes"/>
    <property type="match status" value="1"/>
</dbReference>
<protein>
    <recommendedName>
        <fullName evidence="1 4">Serine acetyltransferase</fullName>
        <ecNumber evidence="4">2.3.1.30</ecNumber>
    </recommendedName>
</protein>
<dbReference type="Proteomes" id="UP000435304">
    <property type="component" value="Unassembled WGS sequence"/>
</dbReference>
<dbReference type="PROSITE" id="PS00101">
    <property type="entry name" value="HEXAPEP_TRANSFERASES"/>
    <property type="match status" value="1"/>
</dbReference>
<dbReference type="AlphaFoldDB" id="A0A6A9URC9"/>
<evidence type="ECO:0000256" key="1">
    <source>
        <dbReference type="ARBA" id="ARBA00018522"/>
    </source>
</evidence>
<dbReference type="InterPro" id="IPR011004">
    <property type="entry name" value="Trimer_LpxA-like_sf"/>
</dbReference>
<dbReference type="InterPro" id="IPR018357">
    <property type="entry name" value="Hexapep_transf_CS"/>
</dbReference>
<comment type="caution">
    <text evidence="5">The sequence shown here is derived from an EMBL/GenBank/DDBJ whole genome shotgun (WGS) entry which is preliminary data.</text>
</comment>
<evidence type="ECO:0000313" key="6">
    <source>
        <dbReference type="Proteomes" id="UP000435304"/>
    </source>
</evidence>
<reference evidence="5 6" key="1">
    <citation type="submission" date="2019-12" db="EMBL/GenBank/DDBJ databases">
        <title>Auraticoccus cholistani sp. nov., an actinomycete isolated from soil of Cholistan desert.</title>
        <authorList>
            <person name="Cheema M.T."/>
        </authorList>
    </citation>
    <scope>NUCLEOTIDE SEQUENCE [LARGE SCALE GENOMIC DNA]</scope>
    <source>
        <strain evidence="5 6">F435</strain>
    </source>
</reference>
<dbReference type="RefSeq" id="WP_156608326.1">
    <property type="nucleotide sequence ID" value="NZ_WPCU01000004.1"/>
</dbReference>
<dbReference type="InterPro" id="IPR005881">
    <property type="entry name" value="Ser_O-AcTrfase"/>
</dbReference>
<comment type="catalytic activity">
    <reaction evidence="4">
        <text>L-serine + acetyl-CoA = O-acetyl-L-serine + CoA</text>
        <dbReference type="Rhea" id="RHEA:24560"/>
        <dbReference type="ChEBI" id="CHEBI:33384"/>
        <dbReference type="ChEBI" id="CHEBI:57287"/>
        <dbReference type="ChEBI" id="CHEBI:57288"/>
        <dbReference type="ChEBI" id="CHEBI:58340"/>
        <dbReference type="EC" id="2.3.1.30"/>
    </reaction>
</comment>
<keyword evidence="6" id="KW-1185">Reference proteome</keyword>
<dbReference type="InterPro" id="IPR001451">
    <property type="entry name" value="Hexapep"/>
</dbReference>
<keyword evidence="4" id="KW-0012">Acyltransferase</keyword>
<keyword evidence="3" id="KW-0677">Repeat</keyword>
<dbReference type="PANTHER" id="PTHR42811">
    <property type="entry name" value="SERINE ACETYLTRANSFERASE"/>
    <property type="match status" value="1"/>
</dbReference>
<proteinExistence type="inferred from homology"/>
<organism evidence="5 6">
    <name type="scientific">Auraticoccus cholistanensis</name>
    <dbReference type="NCBI Taxonomy" id="2656650"/>
    <lineage>
        <taxon>Bacteria</taxon>
        <taxon>Bacillati</taxon>
        <taxon>Actinomycetota</taxon>
        <taxon>Actinomycetes</taxon>
        <taxon>Propionibacteriales</taxon>
        <taxon>Propionibacteriaceae</taxon>
        <taxon>Auraticoccus</taxon>
    </lineage>
</organism>
<name>A0A6A9URC9_9ACTN</name>
<keyword evidence="2 4" id="KW-0808">Transferase</keyword>
<dbReference type="Gene3D" id="2.160.10.10">
    <property type="entry name" value="Hexapeptide repeat proteins"/>
    <property type="match status" value="1"/>
</dbReference>
<dbReference type="Pfam" id="PF00132">
    <property type="entry name" value="Hexapep"/>
    <property type="match status" value="1"/>
</dbReference>